<feature type="transmembrane region" description="Helical" evidence="7">
    <location>
        <begin position="118"/>
        <end position="139"/>
    </location>
</feature>
<comment type="caution">
    <text evidence="8">The sequence shown here is derived from an EMBL/GenBank/DDBJ whole genome shotgun (WGS) entry which is preliminary data.</text>
</comment>
<evidence type="ECO:0000256" key="2">
    <source>
        <dbReference type="ARBA" id="ARBA00007430"/>
    </source>
</evidence>
<keyword evidence="3" id="KW-1003">Cell membrane</keyword>
<evidence type="ECO:0000256" key="6">
    <source>
        <dbReference type="ARBA" id="ARBA00023136"/>
    </source>
</evidence>
<dbReference type="STRING" id="1227466.C464_11028"/>
<feature type="transmembrane region" description="Helical" evidence="7">
    <location>
        <begin position="409"/>
        <end position="429"/>
    </location>
</feature>
<feature type="transmembrane region" description="Helical" evidence="7">
    <location>
        <begin position="323"/>
        <end position="343"/>
    </location>
</feature>
<dbReference type="RefSeq" id="WP_006113727.1">
    <property type="nucleotide sequence ID" value="NZ_AOJL01000043.1"/>
</dbReference>
<dbReference type="OrthoDB" id="202076at2157"/>
<evidence type="ECO:0000256" key="4">
    <source>
        <dbReference type="ARBA" id="ARBA00022692"/>
    </source>
</evidence>
<feature type="transmembrane region" description="Helical" evidence="7">
    <location>
        <begin position="474"/>
        <end position="497"/>
    </location>
</feature>
<dbReference type="Pfam" id="PF13440">
    <property type="entry name" value="Polysacc_synt_3"/>
    <property type="match status" value="1"/>
</dbReference>
<feature type="transmembrane region" description="Helical" evidence="7">
    <location>
        <begin position="188"/>
        <end position="211"/>
    </location>
</feature>
<keyword evidence="9" id="KW-1185">Reference proteome</keyword>
<evidence type="ECO:0000313" key="9">
    <source>
        <dbReference type="Proteomes" id="UP000011509"/>
    </source>
</evidence>
<dbReference type="EMBL" id="AOJL01000043">
    <property type="protein sequence ID" value="ELZ46343.1"/>
    <property type="molecule type" value="Genomic_DNA"/>
</dbReference>
<evidence type="ECO:0000256" key="3">
    <source>
        <dbReference type="ARBA" id="ARBA00022475"/>
    </source>
</evidence>
<feature type="transmembrane region" description="Helical" evidence="7">
    <location>
        <begin position="355"/>
        <end position="374"/>
    </location>
</feature>
<comment type="subcellular location">
    <subcellularLocation>
        <location evidence="1">Cell membrane</location>
        <topology evidence="1">Multi-pass membrane protein</topology>
    </subcellularLocation>
</comment>
<gene>
    <name evidence="8" type="ORF">C464_11028</name>
</gene>
<dbReference type="CDD" id="cd13127">
    <property type="entry name" value="MATE_tuaB_like"/>
    <property type="match status" value="1"/>
</dbReference>
<accession>M0EGY8</accession>
<feature type="transmembrane region" description="Helical" evidence="7">
    <location>
        <begin position="386"/>
        <end position="403"/>
    </location>
</feature>
<dbReference type="PANTHER" id="PTHR30250">
    <property type="entry name" value="PST FAMILY PREDICTED COLANIC ACID TRANSPORTER"/>
    <property type="match status" value="1"/>
</dbReference>
<keyword evidence="5 7" id="KW-1133">Transmembrane helix</keyword>
<feature type="transmembrane region" description="Helical" evidence="7">
    <location>
        <begin position="450"/>
        <end position="468"/>
    </location>
</feature>
<organism evidence="8 9">
    <name type="scientific">Halorubrum coriense DSM 10284</name>
    <dbReference type="NCBI Taxonomy" id="1227466"/>
    <lineage>
        <taxon>Archaea</taxon>
        <taxon>Methanobacteriati</taxon>
        <taxon>Methanobacteriota</taxon>
        <taxon>Stenosarchaea group</taxon>
        <taxon>Halobacteria</taxon>
        <taxon>Halobacteriales</taxon>
        <taxon>Haloferacaceae</taxon>
        <taxon>Halorubrum</taxon>
    </lineage>
</organism>
<dbReference type="GO" id="GO:0005886">
    <property type="term" value="C:plasma membrane"/>
    <property type="evidence" value="ECO:0007669"/>
    <property type="project" value="UniProtKB-SubCell"/>
</dbReference>
<proteinExistence type="inferred from homology"/>
<feature type="transmembrane region" description="Helical" evidence="7">
    <location>
        <begin position="146"/>
        <end position="168"/>
    </location>
</feature>
<dbReference type="AlphaFoldDB" id="M0EGY8"/>
<keyword evidence="6 7" id="KW-0472">Membrane</keyword>
<dbReference type="PANTHER" id="PTHR30250:SF10">
    <property type="entry name" value="LIPOPOLYSACCHARIDE BIOSYNTHESIS PROTEIN WZXC"/>
    <property type="match status" value="1"/>
</dbReference>
<feature type="transmembrane region" description="Helical" evidence="7">
    <location>
        <begin position="58"/>
        <end position="81"/>
    </location>
</feature>
<dbReference type="InterPro" id="IPR050833">
    <property type="entry name" value="Poly_Biosynth_Transport"/>
</dbReference>
<sequence length="516" mass="56220">MPETRLSRDETTLHTMSVLSSFRRLLVRLTPGGDLTEQTVKSGIWATITNILDRALQLLMIAILARMLTPADFGLLGIALLTLTAFKRFSNIGFDQALIQKASGNVDDYLNTYWSIEILRGLLLAGILVLVAPFVAGFFDEPRATPILRVIALTPLLLGLRNPGIVYFKKNLEFHKQFVYTMSGSVTNFVVALAVALATQSVWALVLGYVASDAARTLSSYAVHGYRPWPDFDLDIARDLFGFGKWITGSESIYFLINQGDDAVIGWLLSAASLGLYQVAYQFAKAPATEISQIISSVAYPAYSKLQDDIPALRSAFYRTLQVTMVIAFPASVGIATVAPTFVEAVFGTDWLPMVPVMQLVAVYGLLIALGSAYSPVWKALGRPDYMAKIGAFRLVLTAILIVPATREFGIVGAAAAVLGVYVFPVMPIDVYLVIDSVETSLGRLLREMSYPAIASLLMGGVVLWLQATLSLRWVFLELVVLVAVGGAVYGAAVLVLETQLNWELRETLRNFAGAI</sequence>
<reference evidence="8 9" key="1">
    <citation type="journal article" date="2014" name="PLoS Genet.">
        <title>Phylogenetically driven sequencing of extremely halophilic archaea reveals strategies for static and dynamic osmo-response.</title>
        <authorList>
            <person name="Becker E.A."/>
            <person name="Seitzer P.M."/>
            <person name="Tritt A."/>
            <person name="Larsen D."/>
            <person name="Krusor M."/>
            <person name="Yao A.I."/>
            <person name="Wu D."/>
            <person name="Madern D."/>
            <person name="Eisen J.A."/>
            <person name="Darling A.E."/>
            <person name="Facciotti M.T."/>
        </authorList>
    </citation>
    <scope>NUCLEOTIDE SEQUENCE [LARGE SCALE GENOMIC DNA]</scope>
    <source>
        <strain evidence="8 9">DSM 10284</strain>
    </source>
</reference>
<comment type="similarity">
    <text evidence="2">Belongs to the polysaccharide synthase family.</text>
</comment>
<evidence type="ECO:0000256" key="5">
    <source>
        <dbReference type="ARBA" id="ARBA00022989"/>
    </source>
</evidence>
<evidence type="ECO:0000256" key="7">
    <source>
        <dbReference type="SAM" id="Phobius"/>
    </source>
</evidence>
<dbReference type="Proteomes" id="UP000011509">
    <property type="component" value="Unassembled WGS sequence"/>
</dbReference>
<evidence type="ECO:0000256" key="1">
    <source>
        <dbReference type="ARBA" id="ARBA00004651"/>
    </source>
</evidence>
<dbReference type="PATRIC" id="fig|1227466.3.peg.2208"/>
<protein>
    <submittedName>
        <fullName evidence="8">Export protein</fullName>
    </submittedName>
</protein>
<name>M0EGY8_9EURY</name>
<evidence type="ECO:0000313" key="8">
    <source>
        <dbReference type="EMBL" id="ELZ46343.1"/>
    </source>
</evidence>
<keyword evidence="4 7" id="KW-0812">Transmembrane</keyword>